<dbReference type="InterPro" id="IPR051563">
    <property type="entry name" value="Glycosyl_Hydrolase_51"/>
</dbReference>
<evidence type="ECO:0000259" key="8">
    <source>
        <dbReference type="SMART" id="SM00813"/>
    </source>
</evidence>
<dbReference type="GO" id="GO:0046556">
    <property type="term" value="F:alpha-L-arabinofuranosidase activity"/>
    <property type="evidence" value="ECO:0007669"/>
    <property type="project" value="UniProtKB-EC"/>
</dbReference>
<dbReference type="InterPro" id="IPR055235">
    <property type="entry name" value="ASD1_cat"/>
</dbReference>
<dbReference type="UniPathway" id="UPA00667"/>
<evidence type="ECO:0000256" key="6">
    <source>
        <dbReference type="ARBA" id="ARBA00022801"/>
    </source>
</evidence>
<evidence type="ECO:0000256" key="2">
    <source>
        <dbReference type="ARBA" id="ARBA00004834"/>
    </source>
</evidence>
<keyword evidence="10" id="KW-1185">Reference proteome</keyword>
<dbReference type="GO" id="GO:0031222">
    <property type="term" value="P:arabinan catabolic process"/>
    <property type="evidence" value="ECO:0007669"/>
    <property type="project" value="UniProtKB-UniPathway"/>
</dbReference>
<dbReference type="PANTHER" id="PTHR31776:SF0">
    <property type="entry name" value="ALPHA-L-ARABINOFURANOSIDASE 1"/>
    <property type="match status" value="1"/>
</dbReference>
<dbReference type="PANTHER" id="PTHR31776">
    <property type="entry name" value="ALPHA-L-ARABINOFURANOSIDASE 1"/>
    <property type="match status" value="1"/>
</dbReference>
<dbReference type="VEuPathDB" id="FungiDB:BD410DRAFT_477717"/>
<comment type="catalytic activity">
    <reaction evidence="1">
        <text>Hydrolysis of terminal non-reducing alpha-L-arabinofuranoside residues in alpha-L-arabinosides.</text>
        <dbReference type="EC" id="3.2.1.55"/>
    </reaction>
</comment>
<comment type="similarity">
    <text evidence="3">Belongs to the glycosyl hydrolase 51 family.</text>
</comment>
<dbReference type="Gene3D" id="3.20.20.80">
    <property type="entry name" value="Glycosidases"/>
    <property type="match status" value="1"/>
</dbReference>
<name>A0A4Y7QH09_9AGAM</name>
<dbReference type="OrthoDB" id="406864at2759"/>
<evidence type="ECO:0000256" key="1">
    <source>
        <dbReference type="ARBA" id="ARBA00001462"/>
    </source>
</evidence>
<comment type="pathway">
    <text evidence="2">Glycan metabolism; L-arabinan degradation.</text>
</comment>
<evidence type="ECO:0000256" key="4">
    <source>
        <dbReference type="ARBA" id="ARBA00012670"/>
    </source>
</evidence>
<dbReference type="EMBL" id="ML170160">
    <property type="protein sequence ID" value="TDL26963.1"/>
    <property type="molecule type" value="Genomic_DNA"/>
</dbReference>
<evidence type="ECO:0000313" key="10">
    <source>
        <dbReference type="Proteomes" id="UP000294933"/>
    </source>
</evidence>
<gene>
    <name evidence="9" type="ORF">BD410DRAFT_477717</name>
</gene>
<dbReference type="Pfam" id="PF22848">
    <property type="entry name" value="ASD1_dom"/>
    <property type="match status" value="1"/>
</dbReference>
<evidence type="ECO:0000313" key="9">
    <source>
        <dbReference type="EMBL" id="TDL26963.1"/>
    </source>
</evidence>
<keyword evidence="7" id="KW-0325">Glycoprotein</keyword>
<dbReference type="Proteomes" id="UP000294933">
    <property type="component" value="Unassembled WGS sequence"/>
</dbReference>
<dbReference type="Gene3D" id="2.60.40.1180">
    <property type="entry name" value="Golgi alpha-mannosidase II"/>
    <property type="match status" value="1"/>
</dbReference>
<evidence type="ECO:0000256" key="7">
    <source>
        <dbReference type="ARBA" id="ARBA00023180"/>
    </source>
</evidence>
<accession>A0A4Y7QH09</accession>
<dbReference type="Pfam" id="PF06964">
    <property type="entry name" value="Alpha-L-AF_C"/>
    <property type="match status" value="1"/>
</dbReference>
<dbReference type="EC" id="3.2.1.55" evidence="4"/>
<sequence length="419" mass="45858">MRIDLAEALAETKPGFFRFPGGNNLEGESIAGRWNWRNTVGPLADRPGRLGDWSYINTDGLGLKEYLDFLEDVGMPSIMAIWAGYALNGETAPESQMAQYIQEAADQINFVIGDPATSEPAALRASLGHPDPYPLVAVEVGNEDFFASGSYSSYRWRDIVGNLSAQFPHVQFMATTNVNSPVLHPKPALYDVHVYQTPTWFAQNSFYYDSFARDGTKYFEGEFAAISTNPGNLFGSPSQGRLVWPTIEGTVGEAAFMTGLERNADIVFAASYAPLLQNVANYQWTPDLISFDVKAVYRSTSYYMQKMFSLNKGDEYLPSTLPTPSGTVFWSVTRHTATNKLLIKISNTNGTPASLTFNLPYTTVHPSGSATILTGAQTASNNPSAPDSIVPATKRFDAGQTFTYNATGWSVHVLSVVAY</sequence>
<reference evidence="9 10" key="1">
    <citation type="submission" date="2018-06" db="EMBL/GenBank/DDBJ databases">
        <title>A transcriptomic atlas of mushroom development highlights an independent origin of complex multicellularity.</title>
        <authorList>
            <consortium name="DOE Joint Genome Institute"/>
            <person name="Krizsan K."/>
            <person name="Almasi E."/>
            <person name="Merenyi Z."/>
            <person name="Sahu N."/>
            <person name="Viragh M."/>
            <person name="Koszo T."/>
            <person name="Mondo S."/>
            <person name="Kiss B."/>
            <person name="Balint B."/>
            <person name="Kues U."/>
            <person name="Barry K."/>
            <person name="Hegedus J.C."/>
            <person name="Henrissat B."/>
            <person name="Johnson J."/>
            <person name="Lipzen A."/>
            <person name="Ohm R."/>
            <person name="Nagy I."/>
            <person name="Pangilinan J."/>
            <person name="Yan J."/>
            <person name="Xiong Y."/>
            <person name="Grigoriev I.V."/>
            <person name="Hibbett D.S."/>
            <person name="Nagy L.G."/>
        </authorList>
    </citation>
    <scope>NUCLEOTIDE SEQUENCE [LARGE SCALE GENOMIC DNA]</scope>
    <source>
        <strain evidence="9 10">SZMC22713</strain>
    </source>
</reference>
<dbReference type="InterPro" id="IPR010720">
    <property type="entry name" value="Alpha-L-AF_C"/>
</dbReference>
<dbReference type="STRING" id="50990.A0A4Y7QH09"/>
<evidence type="ECO:0000256" key="3">
    <source>
        <dbReference type="ARBA" id="ARBA00007186"/>
    </source>
</evidence>
<keyword evidence="5" id="KW-0732">Signal</keyword>
<keyword evidence="6 9" id="KW-0378">Hydrolase</keyword>
<protein>
    <recommendedName>
        <fullName evidence="4">non-reducing end alpha-L-arabinofuranosidase</fullName>
        <ecNumber evidence="4">3.2.1.55</ecNumber>
    </recommendedName>
</protein>
<dbReference type="SMART" id="SM00813">
    <property type="entry name" value="Alpha-L-AF_C"/>
    <property type="match status" value="1"/>
</dbReference>
<dbReference type="AlphaFoldDB" id="A0A4Y7QH09"/>
<proteinExistence type="inferred from homology"/>
<organism evidence="9 10">
    <name type="scientific">Rickenella mellea</name>
    <dbReference type="NCBI Taxonomy" id="50990"/>
    <lineage>
        <taxon>Eukaryota</taxon>
        <taxon>Fungi</taxon>
        <taxon>Dikarya</taxon>
        <taxon>Basidiomycota</taxon>
        <taxon>Agaricomycotina</taxon>
        <taxon>Agaricomycetes</taxon>
        <taxon>Hymenochaetales</taxon>
        <taxon>Rickenellaceae</taxon>
        <taxon>Rickenella</taxon>
    </lineage>
</organism>
<dbReference type="SUPFAM" id="SSF51445">
    <property type="entry name" value="(Trans)glycosidases"/>
    <property type="match status" value="1"/>
</dbReference>
<dbReference type="InterPro" id="IPR017853">
    <property type="entry name" value="GH"/>
</dbReference>
<evidence type="ECO:0000256" key="5">
    <source>
        <dbReference type="ARBA" id="ARBA00022729"/>
    </source>
</evidence>
<feature type="domain" description="Alpha-L-arabinofuranosidase C-terminal" evidence="8">
    <location>
        <begin position="243"/>
        <end position="410"/>
    </location>
</feature>
<dbReference type="InterPro" id="IPR013780">
    <property type="entry name" value="Glyco_hydro_b"/>
</dbReference>
<dbReference type="GO" id="GO:0046373">
    <property type="term" value="P:L-arabinose metabolic process"/>
    <property type="evidence" value="ECO:0007669"/>
    <property type="project" value="InterPro"/>
</dbReference>